<dbReference type="OrthoDB" id="8794034at2"/>
<dbReference type="Gene3D" id="2.40.30.170">
    <property type="match status" value="1"/>
</dbReference>
<organism evidence="4 5">
    <name type="scientific">Pseudolysobacter antarcticus</name>
    <dbReference type="NCBI Taxonomy" id="2511995"/>
    <lineage>
        <taxon>Bacteria</taxon>
        <taxon>Pseudomonadati</taxon>
        <taxon>Pseudomonadota</taxon>
        <taxon>Gammaproteobacteria</taxon>
        <taxon>Lysobacterales</taxon>
        <taxon>Rhodanobacteraceae</taxon>
        <taxon>Pseudolysobacter</taxon>
    </lineage>
</organism>
<dbReference type="EMBL" id="CP035704">
    <property type="protein sequence ID" value="QBB71541.1"/>
    <property type="molecule type" value="Genomic_DNA"/>
</dbReference>
<name>A0A411HM03_9GAMM</name>
<evidence type="ECO:0000256" key="2">
    <source>
        <dbReference type="SAM" id="SignalP"/>
    </source>
</evidence>
<reference evidence="4 5" key="1">
    <citation type="submission" date="2019-01" db="EMBL/GenBank/DDBJ databases">
        <title>Pseudolysobacter antarctica gen. nov., sp. nov., isolated from Fildes Peninsula, Antarctica.</title>
        <authorList>
            <person name="Wei Z."/>
            <person name="Peng F."/>
        </authorList>
    </citation>
    <scope>NUCLEOTIDE SEQUENCE [LARGE SCALE GENOMIC DNA]</scope>
    <source>
        <strain evidence="4 5">AQ6-296</strain>
    </source>
</reference>
<keyword evidence="2" id="KW-0732">Signal</keyword>
<dbReference type="KEGG" id="xbc:ELE36_14900"/>
<feature type="signal peptide" evidence="2">
    <location>
        <begin position="1"/>
        <end position="27"/>
    </location>
</feature>
<dbReference type="Gene3D" id="2.40.50.100">
    <property type="match status" value="1"/>
</dbReference>
<evidence type="ECO:0000256" key="1">
    <source>
        <dbReference type="ARBA" id="ARBA00009477"/>
    </source>
</evidence>
<comment type="similarity">
    <text evidence="1">Belongs to the membrane fusion protein (MFP) (TC 8.A.1) family.</text>
</comment>
<dbReference type="SUPFAM" id="SSF111369">
    <property type="entry name" value="HlyD-like secretion proteins"/>
    <property type="match status" value="1"/>
</dbReference>
<gene>
    <name evidence="4" type="ORF">ELE36_14900</name>
</gene>
<evidence type="ECO:0000259" key="3">
    <source>
        <dbReference type="Pfam" id="PF25917"/>
    </source>
</evidence>
<keyword evidence="5" id="KW-1185">Reference proteome</keyword>
<dbReference type="GO" id="GO:1990281">
    <property type="term" value="C:efflux pump complex"/>
    <property type="evidence" value="ECO:0007669"/>
    <property type="project" value="TreeGrafter"/>
</dbReference>
<evidence type="ECO:0000313" key="5">
    <source>
        <dbReference type="Proteomes" id="UP000291562"/>
    </source>
</evidence>
<protein>
    <submittedName>
        <fullName evidence="4">HlyD family efflux transporter periplasmic adaptor subunit</fullName>
    </submittedName>
</protein>
<dbReference type="GO" id="GO:0015562">
    <property type="term" value="F:efflux transmembrane transporter activity"/>
    <property type="evidence" value="ECO:0007669"/>
    <property type="project" value="TreeGrafter"/>
</dbReference>
<dbReference type="Pfam" id="PF25917">
    <property type="entry name" value="BSH_RND"/>
    <property type="match status" value="1"/>
</dbReference>
<dbReference type="PANTHER" id="PTHR30469:SF15">
    <property type="entry name" value="HLYD FAMILY OF SECRETION PROTEINS"/>
    <property type="match status" value="1"/>
</dbReference>
<dbReference type="PANTHER" id="PTHR30469">
    <property type="entry name" value="MULTIDRUG RESISTANCE PROTEIN MDTA"/>
    <property type="match status" value="1"/>
</dbReference>
<dbReference type="Gene3D" id="1.10.287.470">
    <property type="entry name" value="Helix hairpin bin"/>
    <property type="match status" value="1"/>
</dbReference>
<sequence>MTLSRFIGGLAMLLAVCLSACSSADHAGQAHAATPPPASPYIAMARGSVDVEGGLIRITAERDGVIKQVNVEDGDSVTAGQILAVMDERQAQIAVGIAQAELDQASAQTKVLQAKLPSARQRAQRLLDAAKEGAATGQAADDAKSEATLLTAEINAAEATAAVAAKHLENARYEAERRTLRAPSAGRIVRRNVHVGDSVLAQSATELFQLLPDRSLIVRAELNEAFVDKVHPDMQAEIVRDGDDSKTYNARVVRIGAIFGPSKHGDDPEARPDERDVECVLLLQDKDLRIGQRVLVRFKH</sequence>
<evidence type="ECO:0000313" key="4">
    <source>
        <dbReference type="EMBL" id="QBB71541.1"/>
    </source>
</evidence>
<dbReference type="Proteomes" id="UP000291562">
    <property type="component" value="Chromosome"/>
</dbReference>
<feature type="chain" id="PRO_5018992049" evidence="2">
    <location>
        <begin position="28"/>
        <end position="300"/>
    </location>
</feature>
<accession>A0A411HM03</accession>
<dbReference type="InterPro" id="IPR058625">
    <property type="entry name" value="MdtA-like_BSH"/>
</dbReference>
<feature type="domain" description="Multidrug resistance protein MdtA-like barrel-sandwich hybrid" evidence="3">
    <location>
        <begin position="57"/>
        <end position="206"/>
    </location>
</feature>
<proteinExistence type="inferred from homology"/>
<dbReference type="RefSeq" id="WP_129834643.1">
    <property type="nucleotide sequence ID" value="NZ_CP035704.1"/>
</dbReference>
<dbReference type="AlphaFoldDB" id="A0A411HM03"/>